<proteinExistence type="predicted"/>
<evidence type="ECO:0000313" key="2">
    <source>
        <dbReference type="EMBL" id="NKY53242.1"/>
    </source>
</evidence>
<dbReference type="InterPro" id="IPR058652">
    <property type="entry name" value="VapC50_C"/>
</dbReference>
<name>A0A846Y5Q4_9NOCA</name>
<dbReference type="RefSeq" id="WP_067875131.1">
    <property type="nucleotide sequence ID" value="NZ_JAAXOP010000016.1"/>
</dbReference>
<dbReference type="EMBL" id="JAAXOP010000016">
    <property type="protein sequence ID" value="NKY53242.1"/>
    <property type="molecule type" value="Genomic_DNA"/>
</dbReference>
<dbReference type="Pfam" id="PF26343">
    <property type="entry name" value="VapC50_C"/>
    <property type="match status" value="1"/>
</dbReference>
<sequence length="106" mass="11728">MFAAVLDTCVLYPSVQRDFLLSLAGAIVTDNVKDFPTGKVPDHIQIIRPAVFSANTVCTSPEGALRALQQMSKRRRNPPQSVDDLLEILENRYGMVETVDLIVAVR</sequence>
<comment type="caution">
    <text evidence="2">The sequence shown here is derived from an EMBL/GenBank/DDBJ whole genome shotgun (WGS) entry which is preliminary data.</text>
</comment>
<keyword evidence="3" id="KW-1185">Reference proteome</keyword>
<evidence type="ECO:0000313" key="3">
    <source>
        <dbReference type="Proteomes" id="UP000565711"/>
    </source>
</evidence>
<protein>
    <recommendedName>
        <fullName evidence="1">VapC50 C-terminal domain-containing protein</fullName>
    </recommendedName>
</protein>
<feature type="domain" description="VapC50 C-terminal" evidence="1">
    <location>
        <begin position="60"/>
        <end position="101"/>
    </location>
</feature>
<organism evidence="2 3">
    <name type="scientific">Nocardia vermiculata</name>
    <dbReference type="NCBI Taxonomy" id="257274"/>
    <lineage>
        <taxon>Bacteria</taxon>
        <taxon>Bacillati</taxon>
        <taxon>Actinomycetota</taxon>
        <taxon>Actinomycetes</taxon>
        <taxon>Mycobacteriales</taxon>
        <taxon>Nocardiaceae</taxon>
        <taxon>Nocardia</taxon>
    </lineage>
</organism>
<evidence type="ECO:0000259" key="1">
    <source>
        <dbReference type="Pfam" id="PF26343"/>
    </source>
</evidence>
<dbReference type="Proteomes" id="UP000565711">
    <property type="component" value="Unassembled WGS sequence"/>
</dbReference>
<reference evidence="2 3" key="1">
    <citation type="submission" date="2020-04" db="EMBL/GenBank/DDBJ databases">
        <title>MicrobeNet Type strains.</title>
        <authorList>
            <person name="Nicholson A.C."/>
        </authorList>
    </citation>
    <scope>NUCLEOTIDE SEQUENCE [LARGE SCALE GENOMIC DNA]</scope>
    <source>
        <strain evidence="2 3">JCM 12354</strain>
    </source>
</reference>
<gene>
    <name evidence="2" type="ORF">HGA08_23880</name>
</gene>
<accession>A0A846Y5Q4</accession>
<dbReference type="AlphaFoldDB" id="A0A846Y5Q4"/>